<evidence type="ECO:0000313" key="5">
    <source>
        <dbReference type="Proteomes" id="UP001295423"/>
    </source>
</evidence>
<feature type="compositionally biased region" description="Basic and acidic residues" evidence="1">
    <location>
        <begin position="95"/>
        <end position="104"/>
    </location>
</feature>
<feature type="compositionally biased region" description="Basic and acidic residues" evidence="1">
    <location>
        <begin position="283"/>
        <end position="314"/>
    </location>
</feature>
<feature type="region of interest" description="Disordered" evidence="1">
    <location>
        <begin position="1"/>
        <end position="248"/>
    </location>
</feature>
<feature type="compositionally biased region" description="Acidic residues" evidence="1">
    <location>
        <begin position="774"/>
        <end position="795"/>
    </location>
</feature>
<evidence type="ECO:0000256" key="2">
    <source>
        <dbReference type="SAM" id="Phobius"/>
    </source>
</evidence>
<feature type="transmembrane region" description="Helical" evidence="2">
    <location>
        <begin position="337"/>
        <end position="357"/>
    </location>
</feature>
<dbReference type="PANTHER" id="PTHR48125:SF12">
    <property type="entry name" value="AT HOOK TRANSCRIPTION FACTOR FAMILY-RELATED"/>
    <property type="match status" value="1"/>
</dbReference>
<keyword evidence="2" id="KW-1133">Transmembrane helix</keyword>
<reference evidence="4" key="1">
    <citation type="submission" date="2023-08" db="EMBL/GenBank/DDBJ databases">
        <authorList>
            <person name="Audoor S."/>
            <person name="Bilcke G."/>
        </authorList>
    </citation>
    <scope>NUCLEOTIDE SEQUENCE</scope>
</reference>
<proteinExistence type="predicted"/>
<feature type="compositionally biased region" description="Low complexity" evidence="1">
    <location>
        <begin position="172"/>
        <end position="184"/>
    </location>
</feature>
<feature type="region of interest" description="Disordered" evidence="1">
    <location>
        <begin position="572"/>
        <end position="642"/>
    </location>
</feature>
<keyword evidence="5" id="KW-1185">Reference proteome</keyword>
<sequence>MTDNNIRQLSSNENSNQKKMPAGDDHNPRASSSRASRRSVAEQEAKRRAAPTSRSVQPGAQSSNRNSEVSVEADLESRNNNRRSHHRDGHHRHSSRDEPRESSLRRHHQSSSRHTADRDERDRESKRRAAGDGRRSTRVGATSIASESKDGHRKRREDDDRRSKQRARRNDSSSGASAVVPGASHGRSGPEDARERKLREAGLGMDDDDKATTNSKDNNSEKDGIQRYPDLGHGVNGAAPVGIAPDAASVDDDGAIQIQATLVEGDDDEDNDAEKNIQGTMARENERLQREMAADNERLRQQMEEDRNRLREELQQSNSNQGIDDQDSKAKKKKERVIFLVVVLILVVIAGGVGAFFGTQGSSDESAAASLPATEVTNPPTVGTTPTQAPIAPPQATEAPSDEDCTNIANADPVQGQDEAEVYQFDTILEMTLTSQTDANIALPILQEQMQSRLMTKISGCLPDQRRGLSLRATTKRRQLQGNKYVVLNAQITSMSILEGESCKGNAGADCSKVLAKMDLYLQGEEQQFLLIDRLIRLFNSGGGDEDDDFDLARSLGLPNAVASLALASISSNDPTPAPSPTPTDLPTISSSTVPTTKATPGPTPPPTPGPTPGPTPPLTPVPTPDATTRPPRPTPPPQEECTDICRGDQACDNFDLELFELGCGSCIGDKSCLNAEADIGEKSCRNGGCEGLSGEVGDFSCIGRGACIKTVDVTIGDNACTCEGCCACIRPGDTVPDGSCTAIAESAADIEYIPFETFEQVEFCCLERNGGDNVDDEGDEADFEEDDGIDEDIDTPPPGEGGGTAPPGGGGGTLPPPN</sequence>
<feature type="compositionally biased region" description="Basic residues" evidence="1">
    <location>
        <begin position="80"/>
        <end position="94"/>
    </location>
</feature>
<keyword evidence="2" id="KW-0812">Transmembrane</keyword>
<keyword evidence="2" id="KW-0472">Membrane</keyword>
<feature type="compositionally biased region" description="Polar residues" evidence="1">
    <location>
        <begin position="1"/>
        <end position="18"/>
    </location>
</feature>
<dbReference type="PANTHER" id="PTHR48125">
    <property type="entry name" value="LP07818P1"/>
    <property type="match status" value="1"/>
</dbReference>
<feature type="compositionally biased region" description="Pro residues" evidence="1">
    <location>
        <begin position="602"/>
        <end position="624"/>
    </location>
</feature>
<dbReference type="EMBL" id="CAKOGP040002214">
    <property type="protein sequence ID" value="CAJ1965658.1"/>
    <property type="molecule type" value="Genomic_DNA"/>
</dbReference>
<dbReference type="Pfam" id="PF24646">
    <property type="entry name" value="DUF7640"/>
    <property type="match status" value="1"/>
</dbReference>
<dbReference type="AlphaFoldDB" id="A0AAD2G854"/>
<comment type="caution">
    <text evidence="4">The sequence shown here is derived from an EMBL/GenBank/DDBJ whole genome shotgun (WGS) entry which is preliminary data.</text>
</comment>
<feature type="region of interest" description="Disordered" evidence="1">
    <location>
        <begin position="771"/>
        <end position="819"/>
    </location>
</feature>
<feature type="region of interest" description="Disordered" evidence="1">
    <location>
        <begin position="261"/>
        <end position="329"/>
    </location>
</feature>
<feature type="compositionally biased region" description="Basic and acidic residues" evidence="1">
    <location>
        <begin position="188"/>
        <end position="200"/>
    </location>
</feature>
<evidence type="ECO:0000259" key="3">
    <source>
        <dbReference type="Pfam" id="PF24646"/>
    </source>
</evidence>
<feature type="compositionally biased region" description="Gly residues" evidence="1">
    <location>
        <begin position="801"/>
        <end position="819"/>
    </location>
</feature>
<feature type="region of interest" description="Disordered" evidence="1">
    <location>
        <begin position="361"/>
        <end position="403"/>
    </location>
</feature>
<protein>
    <recommendedName>
        <fullName evidence="3">DUF7640 domain-containing protein</fullName>
    </recommendedName>
</protein>
<evidence type="ECO:0000256" key="1">
    <source>
        <dbReference type="SAM" id="MobiDB-lite"/>
    </source>
</evidence>
<feature type="compositionally biased region" description="Polar residues" evidence="1">
    <location>
        <begin position="52"/>
        <end position="69"/>
    </location>
</feature>
<gene>
    <name evidence="4" type="ORF">CYCCA115_LOCUS21251</name>
</gene>
<feature type="compositionally biased region" description="Low complexity" evidence="1">
    <location>
        <begin position="585"/>
        <end position="601"/>
    </location>
</feature>
<organism evidence="4 5">
    <name type="scientific">Cylindrotheca closterium</name>
    <dbReference type="NCBI Taxonomy" id="2856"/>
    <lineage>
        <taxon>Eukaryota</taxon>
        <taxon>Sar</taxon>
        <taxon>Stramenopiles</taxon>
        <taxon>Ochrophyta</taxon>
        <taxon>Bacillariophyta</taxon>
        <taxon>Bacillariophyceae</taxon>
        <taxon>Bacillariophycidae</taxon>
        <taxon>Bacillariales</taxon>
        <taxon>Bacillariaceae</taxon>
        <taxon>Cylindrotheca</taxon>
    </lineage>
</organism>
<dbReference type="InterPro" id="IPR056057">
    <property type="entry name" value="DUF7640"/>
</dbReference>
<feature type="compositionally biased region" description="Low complexity" evidence="1">
    <location>
        <begin position="374"/>
        <end position="399"/>
    </location>
</feature>
<name>A0AAD2G854_9STRA</name>
<feature type="compositionally biased region" description="Basic and acidic residues" evidence="1">
    <location>
        <begin position="114"/>
        <end position="135"/>
    </location>
</feature>
<accession>A0AAD2G854</accession>
<feature type="domain" description="DUF7640" evidence="3">
    <location>
        <begin position="645"/>
        <end position="743"/>
    </location>
</feature>
<dbReference type="Proteomes" id="UP001295423">
    <property type="component" value="Unassembled WGS sequence"/>
</dbReference>
<evidence type="ECO:0000313" key="4">
    <source>
        <dbReference type="EMBL" id="CAJ1965658.1"/>
    </source>
</evidence>